<organism evidence="1 2">
    <name type="scientific">Anopheles gambiae</name>
    <name type="common">African malaria mosquito</name>
    <dbReference type="NCBI Taxonomy" id="7165"/>
    <lineage>
        <taxon>Eukaryota</taxon>
        <taxon>Metazoa</taxon>
        <taxon>Ecdysozoa</taxon>
        <taxon>Arthropoda</taxon>
        <taxon>Hexapoda</taxon>
        <taxon>Insecta</taxon>
        <taxon>Pterygota</taxon>
        <taxon>Neoptera</taxon>
        <taxon>Endopterygota</taxon>
        <taxon>Diptera</taxon>
        <taxon>Nematocera</taxon>
        <taxon>Culicoidea</taxon>
        <taxon>Culicidae</taxon>
        <taxon>Anophelinae</taxon>
        <taxon>Anopheles</taxon>
    </lineage>
</organism>
<dbReference type="AlphaFoldDB" id="A0A2C9H3R6"/>
<proteinExistence type="predicted"/>
<name>A0A2C9H3R6_ANOGA</name>
<dbReference type="EMBL" id="AAAB01008835">
    <property type="status" value="NOT_ANNOTATED_CDS"/>
    <property type="molecule type" value="Genomic_DNA"/>
</dbReference>
<evidence type="ECO:0000313" key="2">
    <source>
        <dbReference type="Proteomes" id="UP000007062"/>
    </source>
</evidence>
<evidence type="ECO:0000313" key="1">
    <source>
        <dbReference type="EnsemblMetazoa" id="AGAP029075-PA"/>
    </source>
</evidence>
<reference evidence="1" key="3">
    <citation type="submission" date="2020-05" db="UniProtKB">
        <authorList>
            <consortium name="EnsemblMetazoa"/>
        </authorList>
    </citation>
    <scope>IDENTIFICATION</scope>
    <source>
        <strain evidence="1">PEST</strain>
    </source>
</reference>
<reference evidence="1 2" key="2">
    <citation type="journal article" date="2004" name="Trends Parasitol.">
        <title>The Anopheles gambiae genome: an update.</title>
        <authorList>
            <person name="Mongin E."/>
            <person name="Louis C."/>
            <person name="Holt R.A."/>
            <person name="Birney E."/>
            <person name="Collins F.H."/>
        </authorList>
    </citation>
    <scope>NUCLEOTIDE SEQUENCE [LARGE SCALE GENOMIC DNA]</scope>
    <source>
        <strain evidence="1 2">PEST</strain>
    </source>
</reference>
<keyword evidence="2" id="KW-1185">Reference proteome</keyword>
<sequence length="50" mass="5308">MKLSMKLFILSQVVVTGVVVANKHPDKLQSMFGMTKASSDASTVAVPTVD</sequence>
<dbReference type="VEuPathDB" id="VectorBase:AGAP029075"/>
<protein>
    <submittedName>
        <fullName evidence="1">Uncharacterized protein</fullName>
    </submittedName>
</protein>
<reference evidence="1 2" key="1">
    <citation type="journal article" date="2002" name="Science">
        <title>The genome sequence of the malaria mosquito Anopheles gambiae.</title>
        <authorList>
            <person name="Holt R.A."/>
            <person name="Subramanian G.M."/>
            <person name="Halpern A."/>
            <person name="Sutton G.G."/>
            <person name="Charlab R."/>
            <person name="Nusskern D.R."/>
            <person name="Wincker P."/>
            <person name="Clark A.G."/>
            <person name="Ribeiro J.M."/>
            <person name="Wides R."/>
            <person name="Salzberg S.L."/>
            <person name="Loftus B."/>
            <person name="Yandell M."/>
            <person name="Majoros W.H."/>
            <person name="Rusch D.B."/>
            <person name="Lai Z."/>
            <person name="Kraft C.L."/>
            <person name="Abril J.F."/>
            <person name="Anthouard V."/>
            <person name="Arensburger P."/>
            <person name="Atkinson P.W."/>
            <person name="Baden H."/>
            <person name="de Berardinis V."/>
            <person name="Baldwin D."/>
            <person name="Benes V."/>
            <person name="Biedler J."/>
            <person name="Blass C."/>
            <person name="Bolanos R."/>
            <person name="Boscus D."/>
            <person name="Barnstead M."/>
            <person name="Cai S."/>
            <person name="Center A."/>
            <person name="Chaturverdi K."/>
            <person name="Christophides G.K."/>
            <person name="Chrystal M.A."/>
            <person name="Clamp M."/>
            <person name="Cravchik A."/>
            <person name="Curwen V."/>
            <person name="Dana A."/>
            <person name="Delcher A."/>
            <person name="Dew I."/>
            <person name="Evans C.A."/>
            <person name="Flanigan M."/>
            <person name="Grundschober-Freimoser A."/>
            <person name="Friedli L."/>
            <person name="Gu Z."/>
            <person name="Guan P."/>
            <person name="Guigo R."/>
            <person name="Hillenmeyer M.E."/>
            <person name="Hladun S.L."/>
            <person name="Hogan J.R."/>
            <person name="Hong Y.S."/>
            <person name="Hoover J."/>
            <person name="Jaillon O."/>
            <person name="Ke Z."/>
            <person name="Kodira C."/>
            <person name="Kokoza E."/>
            <person name="Koutsos A."/>
            <person name="Letunic I."/>
            <person name="Levitsky A."/>
            <person name="Liang Y."/>
            <person name="Lin J.J."/>
            <person name="Lobo N.F."/>
            <person name="Lopez J.R."/>
            <person name="Malek J.A."/>
            <person name="McIntosh T.C."/>
            <person name="Meister S."/>
            <person name="Miller J."/>
            <person name="Mobarry C."/>
            <person name="Mongin E."/>
            <person name="Murphy S.D."/>
            <person name="O'Brochta D.A."/>
            <person name="Pfannkoch C."/>
            <person name="Qi R."/>
            <person name="Regier M.A."/>
            <person name="Remington K."/>
            <person name="Shao H."/>
            <person name="Sharakhova M.V."/>
            <person name="Sitter C.D."/>
            <person name="Shetty J."/>
            <person name="Smith T.J."/>
            <person name="Strong R."/>
            <person name="Sun J."/>
            <person name="Thomasova D."/>
            <person name="Ton L.Q."/>
            <person name="Topalis P."/>
            <person name="Tu Z."/>
            <person name="Unger M.F."/>
            <person name="Walenz B."/>
            <person name="Wang A."/>
            <person name="Wang J."/>
            <person name="Wang M."/>
            <person name="Wang X."/>
            <person name="Woodford K.J."/>
            <person name="Wortman J.R."/>
            <person name="Wu M."/>
            <person name="Yao A."/>
            <person name="Zdobnov E.M."/>
            <person name="Zhang H."/>
            <person name="Zhao Q."/>
            <person name="Zhao S."/>
            <person name="Zhu S.C."/>
            <person name="Zhimulev I."/>
            <person name="Coluzzi M."/>
            <person name="della Torre A."/>
            <person name="Roth C.W."/>
            <person name="Louis C."/>
            <person name="Kalush F."/>
            <person name="Mural R.J."/>
            <person name="Myers E.W."/>
            <person name="Adams M.D."/>
            <person name="Smith H.O."/>
            <person name="Broder S."/>
            <person name="Gardner M.J."/>
            <person name="Fraser C.M."/>
            <person name="Birney E."/>
            <person name="Bork P."/>
            <person name="Brey P.T."/>
            <person name="Venter J.C."/>
            <person name="Weissenbach J."/>
            <person name="Kafatos F.C."/>
            <person name="Collins F.H."/>
            <person name="Hoffman S.L."/>
        </authorList>
    </citation>
    <scope>NUCLEOTIDE SEQUENCE [LARGE SCALE GENOMIC DNA]</scope>
    <source>
        <strain evidence="1 2">PEST</strain>
    </source>
</reference>
<dbReference type="Proteomes" id="UP000007062">
    <property type="component" value="Chromosome 3R"/>
</dbReference>
<dbReference type="EnsemblMetazoa" id="AGAP029075-RA">
    <property type="protein sequence ID" value="AGAP029075-PA"/>
    <property type="gene ID" value="AGAP029075"/>
</dbReference>
<accession>A0A2C9H3R6</accession>
<dbReference type="InParanoid" id="A0A2C9H3R6"/>